<dbReference type="Pfam" id="PF00932">
    <property type="entry name" value="LTD"/>
    <property type="match status" value="1"/>
</dbReference>
<dbReference type="PROSITE" id="PS51841">
    <property type="entry name" value="LTD"/>
    <property type="match status" value="1"/>
</dbReference>
<dbReference type="PANTHER" id="PTHR42834">
    <property type="entry name" value="ENDONUCLEASE/EXONUCLEASE/PHOSPHATASE FAMILY PROTEIN (AFU_ORTHOLOGUE AFUA_3G09210)"/>
    <property type="match status" value="1"/>
</dbReference>
<dbReference type="InterPro" id="IPR005135">
    <property type="entry name" value="Endo/exonuclease/phosphatase"/>
</dbReference>
<dbReference type="Gene3D" id="3.60.10.10">
    <property type="entry name" value="Endonuclease/exonuclease/phosphatase"/>
    <property type="match status" value="1"/>
</dbReference>
<reference evidence="4 5" key="1">
    <citation type="submission" date="2018-10" db="EMBL/GenBank/DDBJ databases">
        <title>Aeromicrobium sp. 9W16Y-2 whole genome shotgun sequence.</title>
        <authorList>
            <person name="Li F."/>
        </authorList>
    </citation>
    <scope>NUCLEOTIDE SEQUENCE [LARGE SCALE GENOMIC DNA]</scope>
    <source>
        <strain evidence="4 5">9W16Y-2</strain>
    </source>
</reference>
<dbReference type="SUPFAM" id="SSF56219">
    <property type="entry name" value="DNase I-like"/>
    <property type="match status" value="1"/>
</dbReference>
<evidence type="ECO:0000259" key="3">
    <source>
        <dbReference type="PROSITE" id="PS51841"/>
    </source>
</evidence>
<feature type="signal peptide" evidence="2">
    <location>
        <begin position="1"/>
        <end position="26"/>
    </location>
</feature>
<keyword evidence="4" id="KW-0255">Endonuclease</keyword>
<sequence>MTTLTRIAGALALGAGLLAAPTVAGAAPDGDDLVIAEAYLNGGSAGAAFSHKFVEVANPTDEAVSVAGWSVQYRSATSSNAFSGVIPLGDHTIPAGGRLLVGGNSNGPAGEPLPEPDVTSGIAFSGSAGGTLALTRTTQPLSGDRATVLSHPQLVDLLGYGSSVTYEGAGQATGYSTTTALTRDDALTDTDDNRADFSAAPPTPEACGAACDGGESPEPGEPDVVDIADIQGTGDESPLLGRRVITRGVVTAAYPTGGFNGIYLQTPGTGGDVDLDVHDASHGVFVYSAELARSVREGDHLELAGRVGEYYGLTQVVPEAGAWTVLEEPVQTVKPAAVEFPLTETERESLEGMLLAPANDFTVTDNYSTHQYGEVGLAAGDEPLRQPTDVARPRTPEYDAVVADNAARAVTVDDAATINFLNGANREIPVPWLTPDNEVRVGAAVRVEEPMILDFRNDTWKLQPTAHFRAGDPEPVRIEDDTRPERPADVGGDVRLATFNVLNYFTMLGEGYEANGLGTCTYYTDRAGDPVTVNRCSNEGPRGAANAENLQRQQDKIVAAISQLGADVVSLEEIENSAAFGIDRDTALRALVAALNEHAGREEWAAVGSPAAVPEAEDVIRTAFIYRPEAVEPVGESVILDDPAFDNAREPLSQEFRPVGSGEQDDFVVIVNHFKSKGSGDGEDADQGDGQGASNASRVRQATALVNFAQAEQERAGTDRVFLTGDFNAYSQEDPIQVIAEAGYVNVAAQFTDAPTYQFGGQVGSLDHVFASPGAFEQVTGADIWAINAEESIAREYSRYNQNITQLYDRTPYRASDHNPAIVGIAAGEGEAQLDLRGTAEPVRWPRGPKIDVSAHPEASGALVVRAGWLPLGIGRLHHGEGRVSVLPLVLGPGTHRLSLTYTGNAQFPATTVPVEVTVTRR</sequence>
<dbReference type="InterPro" id="IPR036691">
    <property type="entry name" value="Endo/exonu/phosph_ase_sf"/>
</dbReference>
<dbReference type="CDD" id="cd10283">
    <property type="entry name" value="MnuA_DNase1-like"/>
    <property type="match status" value="1"/>
</dbReference>
<name>A0A3L8PJV6_9ACTN</name>
<feature type="domain" description="LTD" evidence="3">
    <location>
        <begin position="20"/>
        <end position="162"/>
    </location>
</feature>
<dbReference type="CDD" id="cd04486">
    <property type="entry name" value="YhcR_OBF_like"/>
    <property type="match status" value="1"/>
</dbReference>
<gene>
    <name evidence="4" type="ORF">D9V41_10875</name>
</gene>
<feature type="chain" id="PRO_5018010369" evidence="2">
    <location>
        <begin position="27"/>
        <end position="922"/>
    </location>
</feature>
<dbReference type="EMBL" id="RDBF01000007">
    <property type="protein sequence ID" value="RLV55581.1"/>
    <property type="molecule type" value="Genomic_DNA"/>
</dbReference>
<proteinExistence type="predicted"/>
<evidence type="ECO:0000256" key="2">
    <source>
        <dbReference type="SAM" id="SignalP"/>
    </source>
</evidence>
<dbReference type="NCBIfam" id="NF033681">
    <property type="entry name" value="ExeM_NucH_DNase"/>
    <property type="match status" value="1"/>
</dbReference>
<accession>A0A3L8PJV6</accession>
<dbReference type="OrthoDB" id="1016457at2"/>
<dbReference type="RefSeq" id="WP_121794583.1">
    <property type="nucleotide sequence ID" value="NZ_RDBF01000007.1"/>
</dbReference>
<comment type="caution">
    <text evidence="4">The sequence shown here is derived from an EMBL/GenBank/DDBJ whole genome shotgun (WGS) entry which is preliminary data.</text>
</comment>
<keyword evidence="4" id="KW-0540">Nuclease</keyword>
<dbReference type="Pfam" id="PF03372">
    <property type="entry name" value="Exo_endo_phos"/>
    <property type="match status" value="1"/>
</dbReference>
<protein>
    <submittedName>
        <fullName evidence="4">ExeM/NucH family extracellular endonuclease</fullName>
    </submittedName>
</protein>
<feature type="region of interest" description="Disordered" evidence="1">
    <location>
        <begin position="195"/>
        <end position="223"/>
    </location>
</feature>
<dbReference type="AlphaFoldDB" id="A0A3L8PJV6"/>
<keyword evidence="5" id="KW-1185">Reference proteome</keyword>
<keyword evidence="4" id="KW-0378">Hydrolase</keyword>
<dbReference type="InterPro" id="IPR047971">
    <property type="entry name" value="ExeM-like"/>
</dbReference>
<evidence type="ECO:0000313" key="4">
    <source>
        <dbReference type="EMBL" id="RLV55581.1"/>
    </source>
</evidence>
<dbReference type="PANTHER" id="PTHR42834:SF1">
    <property type="entry name" value="ENDONUCLEASE_EXONUCLEASE_PHOSPHATASE FAMILY PROTEIN (AFU_ORTHOLOGUE AFUA_3G09210)"/>
    <property type="match status" value="1"/>
</dbReference>
<organism evidence="4 5">
    <name type="scientific">Aeromicrobium phragmitis</name>
    <dbReference type="NCBI Taxonomy" id="2478914"/>
    <lineage>
        <taxon>Bacteria</taxon>
        <taxon>Bacillati</taxon>
        <taxon>Actinomycetota</taxon>
        <taxon>Actinomycetes</taxon>
        <taxon>Propionibacteriales</taxon>
        <taxon>Nocardioidaceae</taxon>
        <taxon>Aeromicrobium</taxon>
    </lineage>
</organism>
<dbReference type="Proteomes" id="UP000282515">
    <property type="component" value="Unassembled WGS sequence"/>
</dbReference>
<evidence type="ECO:0000256" key="1">
    <source>
        <dbReference type="SAM" id="MobiDB-lite"/>
    </source>
</evidence>
<dbReference type="GO" id="GO:0004519">
    <property type="term" value="F:endonuclease activity"/>
    <property type="evidence" value="ECO:0007669"/>
    <property type="project" value="UniProtKB-KW"/>
</dbReference>
<keyword evidence="2" id="KW-0732">Signal</keyword>
<dbReference type="InterPro" id="IPR001322">
    <property type="entry name" value="Lamin_tail_dom"/>
</dbReference>
<evidence type="ECO:0000313" key="5">
    <source>
        <dbReference type="Proteomes" id="UP000282515"/>
    </source>
</evidence>